<dbReference type="InterPro" id="IPR022057">
    <property type="entry name" value="Chs7"/>
</dbReference>
<dbReference type="OrthoDB" id="5582162at2759"/>
<protein>
    <submittedName>
        <fullName evidence="2">Uncharacterized protein</fullName>
    </submittedName>
</protein>
<name>A0A166C4K4_9AGAM</name>
<keyword evidence="3" id="KW-1185">Reference proteome</keyword>
<evidence type="ECO:0000313" key="3">
    <source>
        <dbReference type="Proteomes" id="UP000076532"/>
    </source>
</evidence>
<keyword evidence="1" id="KW-1133">Transmembrane helix</keyword>
<feature type="transmembrane region" description="Helical" evidence="1">
    <location>
        <begin position="49"/>
        <end position="68"/>
    </location>
</feature>
<keyword evidence="1" id="KW-0472">Membrane</keyword>
<feature type="transmembrane region" description="Helical" evidence="1">
    <location>
        <begin position="21"/>
        <end position="43"/>
    </location>
</feature>
<proteinExistence type="predicted"/>
<dbReference type="AlphaFoldDB" id="A0A166C4K4"/>
<keyword evidence="1" id="KW-0812">Transmembrane</keyword>
<gene>
    <name evidence="2" type="ORF">FIBSPDRAFT_136926</name>
</gene>
<dbReference type="EMBL" id="KV417635">
    <property type="protein sequence ID" value="KZP13286.1"/>
    <property type="molecule type" value="Genomic_DNA"/>
</dbReference>
<organism evidence="2 3">
    <name type="scientific">Athelia psychrophila</name>
    <dbReference type="NCBI Taxonomy" id="1759441"/>
    <lineage>
        <taxon>Eukaryota</taxon>
        <taxon>Fungi</taxon>
        <taxon>Dikarya</taxon>
        <taxon>Basidiomycota</taxon>
        <taxon>Agaricomycotina</taxon>
        <taxon>Agaricomycetes</taxon>
        <taxon>Agaricomycetidae</taxon>
        <taxon>Atheliales</taxon>
        <taxon>Atheliaceae</taxon>
        <taxon>Athelia</taxon>
    </lineage>
</organism>
<sequence length="134" mass="14961">MHFMHVFGPSSPRNELMSIPVFVLTSATAIYLVLVAYIVLGVLNEVRPMWFYVPSGVLLVLSRLGYFLSNKLICKGMNAMINGSFVASICETAAVGVVYQQRIVGRREPRTRSLFPAGLVIQRLCKTDHLQEKT</sequence>
<accession>A0A166C4K4</accession>
<evidence type="ECO:0000313" key="2">
    <source>
        <dbReference type="EMBL" id="KZP13286.1"/>
    </source>
</evidence>
<reference evidence="2 3" key="1">
    <citation type="journal article" date="2016" name="Mol. Biol. Evol.">
        <title>Comparative Genomics of Early-Diverging Mushroom-Forming Fungi Provides Insights into the Origins of Lignocellulose Decay Capabilities.</title>
        <authorList>
            <person name="Nagy L.G."/>
            <person name="Riley R."/>
            <person name="Tritt A."/>
            <person name="Adam C."/>
            <person name="Daum C."/>
            <person name="Floudas D."/>
            <person name="Sun H."/>
            <person name="Yadav J.S."/>
            <person name="Pangilinan J."/>
            <person name="Larsson K.H."/>
            <person name="Matsuura K."/>
            <person name="Barry K."/>
            <person name="Labutti K."/>
            <person name="Kuo R."/>
            <person name="Ohm R.A."/>
            <person name="Bhattacharya S.S."/>
            <person name="Shirouzu T."/>
            <person name="Yoshinaga Y."/>
            <person name="Martin F.M."/>
            <person name="Grigoriev I.V."/>
            <person name="Hibbett D.S."/>
        </authorList>
    </citation>
    <scope>NUCLEOTIDE SEQUENCE [LARGE SCALE GENOMIC DNA]</scope>
    <source>
        <strain evidence="2 3">CBS 109695</strain>
    </source>
</reference>
<dbReference type="Proteomes" id="UP000076532">
    <property type="component" value="Unassembled WGS sequence"/>
</dbReference>
<dbReference type="Pfam" id="PF12271">
    <property type="entry name" value="Chs7"/>
    <property type="match status" value="1"/>
</dbReference>
<evidence type="ECO:0000256" key="1">
    <source>
        <dbReference type="SAM" id="Phobius"/>
    </source>
</evidence>
<dbReference type="STRING" id="436010.A0A166C4K4"/>